<comment type="similarity">
    <text evidence="2 9">Belongs to the sodium:solute symporter (SSF) (TC 2.A.21) family.</text>
</comment>
<evidence type="ECO:0000313" key="12">
    <source>
        <dbReference type="Proteomes" id="UP001596972"/>
    </source>
</evidence>
<keyword evidence="6" id="KW-0769">Symport</keyword>
<feature type="transmembrane region" description="Helical" evidence="10">
    <location>
        <begin position="184"/>
        <end position="204"/>
    </location>
</feature>
<evidence type="ECO:0000256" key="1">
    <source>
        <dbReference type="ARBA" id="ARBA00004651"/>
    </source>
</evidence>
<organism evidence="11 12">
    <name type="scientific">Actinomadura sediminis</name>
    <dbReference type="NCBI Taxonomy" id="1038904"/>
    <lineage>
        <taxon>Bacteria</taxon>
        <taxon>Bacillati</taxon>
        <taxon>Actinomycetota</taxon>
        <taxon>Actinomycetes</taxon>
        <taxon>Streptosporangiales</taxon>
        <taxon>Thermomonosporaceae</taxon>
        <taxon>Actinomadura</taxon>
    </lineage>
</organism>
<dbReference type="InterPro" id="IPR038377">
    <property type="entry name" value="Na/Glc_symporter_sf"/>
</dbReference>
<evidence type="ECO:0000256" key="3">
    <source>
        <dbReference type="ARBA" id="ARBA00022448"/>
    </source>
</evidence>
<protein>
    <submittedName>
        <fullName evidence="11">Cation acetate symporter</fullName>
    </submittedName>
</protein>
<keyword evidence="5 10" id="KW-0812">Transmembrane</keyword>
<evidence type="ECO:0000256" key="5">
    <source>
        <dbReference type="ARBA" id="ARBA00022692"/>
    </source>
</evidence>
<comment type="subcellular location">
    <subcellularLocation>
        <location evidence="1">Cell membrane</location>
        <topology evidence="1">Multi-pass membrane protein</topology>
    </subcellularLocation>
</comment>
<feature type="transmembrane region" description="Helical" evidence="10">
    <location>
        <begin position="307"/>
        <end position="336"/>
    </location>
</feature>
<comment type="caution">
    <text evidence="11">The sequence shown here is derived from an EMBL/GenBank/DDBJ whole genome shotgun (WGS) entry which is preliminary data.</text>
</comment>
<accession>A0ABW3EUW8</accession>
<proteinExistence type="inferred from homology"/>
<evidence type="ECO:0000313" key="11">
    <source>
        <dbReference type="EMBL" id="MFD0902698.1"/>
    </source>
</evidence>
<feature type="transmembrane region" description="Helical" evidence="10">
    <location>
        <begin position="258"/>
        <end position="278"/>
    </location>
</feature>
<dbReference type="Pfam" id="PF00474">
    <property type="entry name" value="SSF"/>
    <property type="match status" value="1"/>
</dbReference>
<evidence type="ECO:0000256" key="8">
    <source>
        <dbReference type="ARBA" id="ARBA00023136"/>
    </source>
</evidence>
<dbReference type="InterPro" id="IPR001734">
    <property type="entry name" value="Na/solute_symporter"/>
</dbReference>
<dbReference type="RefSeq" id="WP_378300737.1">
    <property type="nucleotide sequence ID" value="NZ_JBHTJA010000040.1"/>
</dbReference>
<evidence type="ECO:0000256" key="10">
    <source>
        <dbReference type="SAM" id="Phobius"/>
    </source>
</evidence>
<dbReference type="Proteomes" id="UP001596972">
    <property type="component" value="Unassembled WGS sequence"/>
</dbReference>
<reference evidence="12" key="1">
    <citation type="journal article" date="2019" name="Int. J. Syst. Evol. Microbiol.">
        <title>The Global Catalogue of Microorganisms (GCM) 10K type strain sequencing project: providing services to taxonomists for standard genome sequencing and annotation.</title>
        <authorList>
            <consortium name="The Broad Institute Genomics Platform"/>
            <consortium name="The Broad Institute Genome Sequencing Center for Infectious Disease"/>
            <person name="Wu L."/>
            <person name="Ma J."/>
        </authorList>
    </citation>
    <scope>NUCLEOTIDE SEQUENCE [LARGE SCALE GENOMIC DNA]</scope>
    <source>
        <strain evidence="12">JCM 31202</strain>
    </source>
</reference>
<keyword evidence="4" id="KW-1003">Cell membrane</keyword>
<feature type="transmembrane region" description="Helical" evidence="10">
    <location>
        <begin position="374"/>
        <end position="398"/>
    </location>
</feature>
<keyword evidence="8 10" id="KW-0472">Membrane</keyword>
<evidence type="ECO:0000256" key="9">
    <source>
        <dbReference type="RuleBase" id="RU362091"/>
    </source>
</evidence>
<dbReference type="Gene3D" id="1.20.1730.10">
    <property type="entry name" value="Sodium/glucose cotransporter"/>
    <property type="match status" value="1"/>
</dbReference>
<feature type="transmembrane region" description="Helical" evidence="10">
    <location>
        <begin position="153"/>
        <end position="172"/>
    </location>
</feature>
<evidence type="ECO:0000256" key="2">
    <source>
        <dbReference type="ARBA" id="ARBA00006434"/>
    </source>
</evidence>
<keyword evidence="7 10" id="KW-1133">Transmembrane helix</keyword>
<feature type="transmembrane region" description="Helical" evidence="10">
    <location>
        <begin position="405"/>
        <end position="425"/>
    </location>
</feature>
<dbReference type="InterPro" id="IPR050277">
    <property type="entry name" value="Sodium:Solute_Symporter"/>
</dbReference>
<dbReference type="PROSITE" id="PS50283">
    <property type="entry name" value="NA_SOLUT_SYMP_3"/>
    <property type="match status" value="1"/>
</dbReference>
<feature type="transmembrane region" description="Helical" evidence="10">
    <location>
        <begin position="75"/>
        <end position="96"/>
    </location>
</feature>
<dbReference type="PANTHER" id="PTHR48086:SF6">
    <property type="entry name" value="CATION_ACETATE SYMPORTER ACTP"/>
    <property type="match status" value="1"/>
</dbReference>
<evidence type="ECO:0000256" key="7">
    <source>
        <dbReference type="ARBA" id="ARBA00022989"/>
    </source>
</evidence>
<dbReference type="PANTHER" id="PTHR48086">
    <property type="entry name" value="SODIUM/PROLINE SYMPORTER-RELATED"/>
    <property type="match status" value="1"/>
</dbReference>
<sequence>MSATALAAVLAALAVLLAAGLGARRVPARSVPGLADAAREVPPWRRAAAVGGEHLCAAMYLGAAGLVLANGTGVLWLPVGAAAGCVLLTAFVAAPLRRSGAYSVADFAEWRLGSRGARHAATGCVCLVGWCCLLPQFHGAGTALHVLTGGPHWTGWTIGVVAASVLVVSGGVRSITAFQAVHFWAKLAALIVPALAVAVLWHAHAAPDVRGAPAAGGEPGIAGTYALVLCVALGTVGLPQILLHFYTSGGGGAARRTAAYGTVLVGLTSVAAVLYGAFGHRYGAGTPGTGAGADLLLLPRRTVPGTAGALLTGLLAAGALAAFVTASCGIGAAVGGTVAQYARRRGTAVSRAGAVVVLAAPLAVMPRFGPHTAAGLVALALAVSASTLCPLLLLGIWWRGLTAPGAVAGLVCGCCLAVVAGAAHLDGRGAVPAVAGAPAAAAVMVAVSLLTRRRVPRGADRAMARLHLPDGASARR</sequence>
<evidence type="ECO:0000256" key="4">
    <source>
        <dbReference type="ARBA" id="ARBA00022475"/>
    </source>
</evidence>
<feature type="transmembrane region" description="Helical" evidence="10">
    <location>
        <begin position="117"/>
        <end position="138"/>
    </location>
</feature>
<feature type="transmembrane region" description="Helical" evidence="10">
    <location>
        <begin position="224"/>
        <end position="246"/>
    </location>
</feature>
<name>A0ABW3EUW8_9ACTN</name>
<keyword evidence="3" id="KW-0813">Transport</keyword>
<feature type="transmembrane region" description="Helical" evidence="10">
    <location>
        <begin position="431"/>
        <end position="451"/>
    </location>
</feature>
<keyword evidence="12" id="KW-1185">Reference proteome</keyword>
<gene>
    <name evidence="11" type="ORF">ACFQ11_20020</name>
</gene>
<feature type="transmembrane region" description="Helical" evidence="10">
    <location>
        <begin position="348"/>
        <end position="368"/>
    </location>
</feature>
<evidence type="ECO:0000256" key="6">
    <source>
        <dbReference type="ARBA" id="ARBA00022847"/>
    </source>
</evidence>
<dbReference type="EMBL" id="JBHTJA010000040">
    <property type="protein sequence ID" value="MFD0902698.1"/>
    <property type="molecule type" value="Genomic_DNA"/>
</dbReference>